<dbReference type="Gene3D" id="1.20.1600.10">
    <property type="entry name" value="Outer membrane efflux proteins (OEP)"/>
    <property type="match status" value="1"/>
</dbReference>
<name>A0A9D9ICX5_9BACT</name>
<dbReference type="Pfam" id="PF02321">
    <property type="entry name" value="OEP"/>
    <property type="match status" value="1"/>
</dbReference>
<reference evidence="9" key="2">
    <citation type="journal article" date="2021" name="PeerJ">
        <title>Extensive microbial diversity within the chicken gut microbiome revealed by metagenomics and culture.</title>
        <authorList>
            <person name="Gilroy R."/>
            <person name="Ravi A."/>
            <person name="Getino M."/>
            <person name="Pursley I."/>
            <person name="Horton D.L."/>
            <person name="Alikhan N.F."/>
            <person name="Baker D."/>
            <person name="Gharbi K."/>
            <person name="Hall N."/>
            <person name="Watson M."/>
            <person name="Adriaenssens E.M."/>
            <person name="Foster-Nyarko E."/>
            <person name="Jarju S."/>
            <person name="Secka A."/>
            <person name="Antonio M."/>
            <person name="Oren A."/>
            <person name="Chaudhuri R.R."/>
            <person name="La Ragione R."/>
            <person name="Hildebrand F."/>
            <person name="Pallen M.J."/>
        </authorList>
    </citation>
    <scope>NUCLEOTIDE SEQUENCE</scope>
    <source>
        <strain evidence="9">B2-22910</strain>
    </source>
</reference>
<evidence type="ECO:0000256" key="8">
    <source>
        <dbReference type="SAM" id="SignalP"/>
    </source>
</evidence>
<gene>
    <name evidence="9" type="ORF">IAB82_00805</name>
</gene>
<dbReference type="GO" id="GO:0015288">
    <property type="term" value="F:porin activity"/>
    <property type="evidence" value="ECO:0007669"/>
    <property type="project" value="TreeGrafter"/>
</dbReference>
<evidence type="ECO:0000256" key="5">
    <source>
        <dbReference type="ARBA" id="ARBA00022692"/>
    </source>
</evidence>
<keyword evidence="7" id="KW-0998">Cell outer membrane</keyword>
<keyword evidence="3" id="KW-0813">Transport</keyword>
<protein>
    <submittedName>
        <fullName evidence="9">TolC family protein</fullName>
    </submittedName>
</protein>
<dbReference type="PANTHER" id="PTHR30026">
    <property type="entry name" value="OUTER MEMBRANE PROTEIN TOLC"/>
    <property type="match status" value="1"/>
</dbReference>
<evidence type="ECO:0000256" key="2">
    <source>
        <dbReference type="ARBA" id="ARBA00007613"/>
    </source>
</evidence>
<keyword evidence="6" id="KW-0472">Membrane</keyword>
<evidence type="ECO:0000313" key="9">
    <source>
        <dbReference type="EMBL" id="MBO8470317.1"/>
    </source>
</evidence>
<reference evidence="9" key="1">
    <citation type="submission" date="2020-10" db="EMBL/GenBank/DDBJ databases">
        <authorList>
            <person name="Gilroy R."/>
        </authorList>
    </citation>
    <scope>NUCLEOTIDE SEQUENCE</scope>
    <source>
        <strain evidence="9">B2-22910</strain>
    </source>
</reference>
<comment type="caution">
    <text evidence="9">The sequence shown here is derived from an EMBL/GenBank/DDBJ whole genome shotgun (WGS) entry which is preliminary data.</text>
</comment>
<feature type="chain" id="PRO_5039657827" evidence="8">
    <location>
        <begin position="25"/>
        <end position="501"/>
    </location>
</feature>
<evidence type="ECO:0000256" key="1">
    <source>
        <dbReference type="ARBA" id="ARBA00004442"/>
    </source>
</evidence>
<dbReference type="InterPro" id="IPR003423">
    <property type="entry name" value="OMP_efflux"/>
</dbReference>
<feature type="signal peptide" evidence="8">
    <location>
        <begin position="1"/>
        <end position="24"/>
    </location>
</feature>
<dbReference type="GO" id="GO:0009279">
    <property type="term" value="C:cell outer membrane"/>
    <property type="evidence" value="ECO:0007669"/>
    <property type="project" value="UniProtKB-SubCell"/>
</dbReference>
<dbReference type="Proteomes" id="UP000823603">
    <property type="component" value="Unassembled WGS sequence"/>
</dbReference>
<evidence type="ECO:0000313" key="10">
    <source>
        <dbReference type="Proteomes" id="UP000823603"/>
    </source>
</evidence>
<proteinExistence type="inferred from homology"/>
<organism evidence="9 10">
    <name type="scientific">Candidatus Cryptobacteroides faecavium</name>
    <dbReference type="NCBI Taxonomy" id="2840762"/>
    <lineage>
        <taxon>Bacteria</taxon>
        <taxon>Pseudomonadati</taxon>
        <taxon>Bacteroidota</taxon>
        <taxon>Bacteroidia</taxon>
        <taxon>Bacteroidales</taxon>
        <taxon>Candidatus Cryptobacteroides</taxon>
    </lineage>
</organism>
<dbReference type="InterPro" id="IPR051906">
    <property type="entry name" value="TolC-like"/>
</dbReference>
<evidence type="ECO:0000256" key="7">
    <source>
        <dbReference type="ARBA" id="ARBA00023237"/>
    </source>
</evidence>
<comment type="subcellular location">
    <subcellularLocation>
        <location evidence="1">Cell outer membrane</location>
    </subcellularLocation>
</comment>
<comment type="similarity">
    <text evidence="2">Belongs to the outer membrane factor (OMF) (TC 1.B.17) family.</text>
</comment>
<sequence>MKLTVSICKTVLCLSLAVPFPVAGEGLAAAQTASMTLGQVIEQARTSSVSALEAKASFVSSYWAWRSYKASRLPSLNLYGNLASFDRSLRQLQNYETGELVYTSNYNMQNSIGLSISQNITFTGGTLSLYSDLSRIDQFGVDAGKTYYAQPVTLYYEQPLLAYNRFKWEKKLSPREYEVARRTYIESMENVTINAVQYYFQLMLAKRNYDKACTNYENTSQMHAIAAQRMEYGTVTRDEYLQLELRMLNDSISINESSIKVKEAQMLLNSLLGYGESFEIEPVMEDELPDIWMDYDIVMAKALENSSFRLENEIKTITAESDIAQAKANRGATVSLSAKFGLSNTNSAFRETYKNLLDQEVVGLTFSIPIFDWGMGKGRVKEAEARAAVVRAQVEQAENDYRRQIYTAVGQFNSQRQQCIVSGRASRIAQERYDLMMEKFRNGTATVTDLNTAQSENDEAADKYVNDLSNFWNYYYTLRQLTLYDFMEGKDIEVDFEELLK</sequence>
<dbReference type="GO" id="GO:1990281">
    <property type="term" value="C:efflux pump complex"/>
    <property type="evidence" value="ECO:0007669"/>
    <property type="project" value="TreeGrafter"/>
</dbReference>
<keyword evidence="5" id="KW-0812">Transmembrane</keyword>
<keyword evidence="8" id="KW-0732">Signal</keyword>
<dbReference type="GO" id="GO:0015562">
    <property type="term" value="F:efflux transmembrane transporter activity"/>
    <property type="evidence" value="ECO:0007669"/>
    <property type="project" value="InterPro"/>
</dbReference>
<keyword evidence="4" id="KW-1134">Transmembrane beta strand</keyword>
<evidence type="ECO:0000256" key="4">
    <source>
        <dbReference type="ARBA" id="ARBA00022452"/>
    </source>
</evidence>
<accession>A0A9D9ICX5</accession>
<dbReference type="SUPFAM" id="SSF56954">
    <property type="entry name" value="Outer membrane efflux proteins (OEP)"/>
    <property type="match status" value="1"/>
</dbReference>
<evidence type="ECO:0000256" key="3">
    <source>
        <dbReference type="ARBA" id="ARBA00022448"/>
    </source>
</evidence>
<evidence type="ECO:0000256" key="6">
    <source>
        <dbReference type="ARBA" id="ARBA00023136"/>
    </source>
</evidence>
<dbReference type="PANTHER" id="PTHR30026:SF20">
    <property type="entry name" value="OUTER MEMBRANE PROTEIN TOLC"/>
    <property type="match status" value="1"/>
</dbReference>
<dbReference type="EMBL" id="JADIMB010000006">
    <property type="protein sequence ID" value="MBO8470317.1"/>
    <property type="molecule type" value="Genomic_DNA"/>
</dbReference>
<dbReference type="AlphaFoldDB" id="A0A9D9ICX5"/>